<gene>
    <name evidence="1" type="ORF">HZY85_05940</name>
</gene>
<name>A0ABX2T055_9BACL</name>
<accession>A0ABX2T055</accession>
<protein>
    <submittedName>
        <fullName evidence="1">Uncharacterized protein</fullName>
    </submittedName>
</protein>
<sequence length="107" mass="12992">MYSFSLENKYNKVITVIEYEEEYVLNNLYEKDIPFIKTIWERYYDDYTFSIEELKNAKHDLMKYMELDSWQNLSDEVTKNQLKFIYKLIAIVFYALENNCSLYGSGD</sequence>
<evidence type="ECO:0000313" key="2">
    <source>
        <dbReference type="Proteomes" id="UP000531840"/>
    </source>
</evidence>
<comment type="caution">
    <text evidence="1">The sequence shown here is derived from an EMBL/GenBank/DDBJ whole genome shotgun (WGS) entry which is preliminary data.</text>
</comment>
<keyword evidence="2" id="KW-1185">Reference proteome</keyword>
<evidence type="ECO:0000313" key="1">
    <source>
        <dbReference type="EMBL" id="NYS47733.1"/>
    </source>
</evidence>
<organism evidence="1 2">
    <name type="scientific">Gemelliphila palaticanis</name>
    <dbReference type="NCBI Taxonomy" id="81950"/>
    <lineage>
        <taxon>Bacteria</taxon>
        <taxon>Bacillati</taxon>
        <taxon>Bacillota</taxon>
        <taxon>Bacilli</taxon>
        <taxon>Bacillales</taxon>
        <taxon>Gemellaceae</taxon>
        <taxon>Gemelliphila</taxon>
    </lineage>
</organism>
<dbReference type="EMBL" id="JACBYF010000011">
    <property type="protein sequence ID" value="NYS47733.1"/>
    <property type="molecule type" value="Genomic_DNA"/>
</dbReference>
<dbReference type="Proteomes" id="UP000531840">
    <property type="component" value="Unassembled WGS sequence"/>
</dbReference>
<proteinExistence type="predicted"/>
<dbReference type="RefSeq" id="WP_179941519.1">
    <property type="nucleotide sequence ID" value="NZ_JACBYF010000011.1"/>
</dbReference>
<reference evidence="1 2" key="1">
    <citation type="submission" date="2020-07" db="EMBL/GenBank/DDBJ databases">
        <title>MOT database genomes.</title>
        <authorList>
            <person name="Joseph S."/>
            <person name="Aduse-Opoku J."/>
            <person name="Hashim A."/>
            <person name="Wade W."/>
            <person name="Curtis M."/>
        </authorList>
    </citation>
    <scope>NUCLEOTIDE SEQUENCE [LARGE SCALE GENOMIC DNA]</scope>
    <source>
        <strain evidence="1 2">CIP 106318</strain>
    </source>
</reference>